<evidence type="ECO:0008006" key="4">
    <source>
        <dbReference type="Google" id="ProtNLM"/>
    </source>
</evidence>
<gene>
    <name evidence="2" type="ORF">Pa4123_88050</name>
</gene>
<sequence length="86" mass="9303">MANVEEVKAHVAASVDQTHRAVTALRGVSDQLDEALARLRLTAVGSVHPTVLDAISRLEQAKNRLDEAQTLARGAIDSADRYRLTV</sequence>
<evidence type="ECO:0000313" key="2">
    <source>
        <dbReference type="EMBL" id="GLI03527.1"/>
    </source>
</evidence>
<dbReference type="RefSeq" id="WP_281905806.1">
    <property type="nucleotide sequence ID" value="NZ_BSDI01000087.1"/>
</dbReference>
<feature type="coiled-coil region" evidence="1">
    <location>
        <begin position="51"/>
        <end position="78"/>
    </location>
</feature>
<proteinExistence type="predicted"/>
<dbReference type="Proteomes" id="UP001144280">
    <property type="component" value="Unassembled WGS sequence"/>
</dbReference>
<evidence type="ECO:0000256" key="1">
    <source>
        <dbReference type="SAM" id="Coils"/>
    </source>
</evidence>
<keyword evidence="1" id="KW-0175">Coiled coil</keyword>
<evidence type="ECO:0000313" key="3">
    <source>
        <dbReference type="Proteomes" id="UP001144280"/>
    </source>
</evidence>
<comment type="caution">
    <text evidence="2">The sequence shown here is derived from an EMBL/GenBank/DDBJ whole genome shotgun (WGS) entry which is preliminary data.</text>
</comment>
<dbReference type="EMBL" id="BSDI01000087">
    <property type="protein sequence ID" value="GLI03527.1"/>
    <property type="molecule type" value="Genomic_DNA"/>
</dbReference>
<organism evidence="2 3">
    <name type="scientific">Phytohabitans aurantiacus</name>
    <dbReference type="NCBI Taxonomy" id="3016789"/>
    <lineage>
        <taxon>Bacteria</taxon>
        <taxon>Bacillati</taxon>
        <taxon>Actinomycetota</taxon>
        <taxon>Actinomycetes</taxon>
        <taxon>Micromonosporales</taxon>
        <taxon>Micromonosporaceae</taxon>
    </lineage>
</organism>
<protein>
    <recommendedName>
        <fullName evidence="4">ESX-1 secretion-associated protein</fullName>
    </recommendedName>
</protein>
<accession>A0ABQ5R9T1</accession>
<name>A0ABQ5R9T1_9ACTN</name>
<keyword evidence="3" id="KW-1185">Reference proteome</keyword>
<reference evidence="2" key="1">
    <citation type="submission" date="2022-12" db="EMBL/GenBank/DDBJ databases">
        <title>New Phytohabitans aurantiacus sp. RD004123 nov., an actinomycete isolated from soil.</title>
        <authorList>
            <person name="Triningsih D.W."/>
            <person name="Harunari E."/>
            <person name="Igarashi Y."/>
        </authorList>
    </citation>
    <scope>NUCLEOTIDE SEQUENCE</scope>
    <source>
        <strain evidence="2">RD004123</strain>
    </source>
</reference>